<dbReference type="AlphaFoldDB" id="A0A449AQK6"/>
<evidence type="ECO:0000313" key="2">
    <source>
        <dbReference type="EMBL" id="VEU68838.1"/>
    </source>
</evidence>
<gene>
    <name evidence="2" type="primary">arsR</name>
    <name evidence="2" type="ORF">NCTC10146_00296</name>
</gene>
<dbReference type="Gene3D" id="1.10.10.10">
    <property type="entry name" value="Winged helix-like DNA-binding domain superfamily/Winged helix DNA-binding domain"/>
    <property type="match status" value="1"/>
</dbReference>
<dbReference type="PRINTS" id="PR00778">
    <property type="entry name" value="HTHARSR"/>
</dbReference>
<sequence>MRKSRKKEIELEETLSFLSKKVKKNIIMHLYTCHEIECDVTALVNVLNEKQANVSKHLNDLKKANIIDANKEGLFSYYYLTDDFKNKFYLLLETIYKIDEQKIYECNCINDGHKIN</sequence>
<organism evidence="2 3">
    <name type="scientific">Mycoplasmopsis canis</name>
    <dbReference type="NCBI Taxonomy" id="29555"/>
    <lineage>
        <taxon>Bacteria</taxon>
        <taxon>Bacillati</taxon>
        <taxon>Mycoplasmatota</taxon>
        <taxon>Mycoplasmoidales</taxon>
        <taxon>Metamycoplasmataceae</taxon>
        <taxon>Mycoplasmopsis</taxon>
    </lineage>
</organism>
<dbReference type="InterPro" id="IPR036390">
    <property type="entry name" value="WH_DNA-bd_sf"/>
</dbReference>
<protein>
    <submittedName>
        <fullName evidence="2">Predicted ArsR-family transcription repressor</fullName>
    </submittedName>
</protein>
<evidence type="ECO:0000259" key="1">
    <source>
        <dbReference type="PROSITE" id="PS50987"/>
    </source>
</evidence>
<dbReference type="InterPro" id="IPR036388">
    <property type="entry name" value="WH-like_DNA-bd_sf"/>
</dbReference>
<dbReference type="Proteomes" id="UP000290495">
    <property type="component" value="Chromosome"/>
</dbReference>
<feature type="domain" description="HTH arsR-type" evidence="1">
    <location>
        <begin position="3"/>
        <end position="102"/>
    </location>
</feature>
<dbReference type="InterPro" id="IPR001845">
    <property type="entry name" value="HTH_ArsR_DNA-bd_dom"/>
</dbReference>
<dbReference type="SMART" id="SM00418">
    <property type="entry name" value="HTH_ARSR"/>
    <property type="match status" value="1"/>
</dbReference>
<dbReference type="PROSITE" id="PS50987">
    <property type="entry name" value="HTH_ARSR_2"/>
    <property type="match status" value="1"/>
</dbReference>
<accession>A0A449AQK6</accession>
<dbReference type="CDD" id="cd00090">
    <property type="entry name" value="HTH_ARSR"/>
    <property type="match status" value="1"/>
</dbReference>
<dbReference type="EMBL" id="LR215010">
    <property type="protein sequence ID" value="VEU68838.1"/>
    <property type="molecule type" value="Genomic_DNA"/>
</dbReference>
<dbReference type="SUPFAM" id="SSF46785">
    <property type="entry name" value="Winged helix' DNA-binding domain"/>
    <property type="match status" value="1"/>
</dbReference>
<dbReference type="InterPro" id="IPR011991">
    <property type="entry name" value="ArsR-like_HTH"/>
</dbReference>
<name>A0A449AQK6_9BACT</name>
<proteinExistence type="predicted"/>
<dbReference type="GO" id="GO:0003700">
    <property type="term" value="F:DNA-binding transcription factor activity"/>
    <property type="evidence" value="ECO:0007669"/>
    <property type="project" value="InterPro"/>
</dbReference>
<evidence type="ECO:0000313" key="3">
    <source>
        <dbReference type="Proteomes" id="UP000290495"/>
    </source>
</evidence>
<reference evidence="2 3" key="1">
    <citation type="submission" date="2019-01" db="EMBL/GenBank/DDBJ databases">
        <authorList>
            <consortium name="Pathogen Informatics"/>
        </authorList>
    </citation>
    <scope>NUCLEOTIDE SEQUENCE [LARGE SCALE GENOMIC DNA]</scope>
    <source>
        <strain evidence="2 3">NCTC10146</strain>
    </source>
</reference>